<accession>A0A1G6ZDI5</accession>
<dbReference type="InterPro" id="IPR015943">
    <property type="entry name" value="WD40/YVTN_repeat-like_dom_sf"/>
</dbReference>
<feature type="signal peptide" evidence="2">
    <location>
        <begin position="1"/>
        <end position="41"/>
    </location>
</feature>
<dbReference type="PANTHER" id="PTHR40274">
    <property type="entry name" value="VIRGINIAMYCIN B LYASE"/>
    <property type="match status" value="1"/>
</dbReference>
<dbReference type="EMBL" id="FMZM01000013">
    <property type="protein sequence ID" value="SDE00684.1"/>
    <property type="molecule type" value="Genomic_DNA"/>
</dbReference>
<keyword evidence="4" id="KW-1185">Reference proteome</keyword>
<keyword evidence="3" id="KW-0456">Lyase</keyword>
<name>A0A1G6ZDI5_9ACTN</name>
<dbReference type="Proteomes" id="UP000199034">
    <property type="component" value="Unassembled WGS sequence"/>
</dbReference>
<dbReference type="GO" id="GO:0016829">
    <property type="term" value="F:lyase activity"/>
    <property type="evidence" value="ECO:0007669"/>
    <property type="project" value="UniProtKB-KW"/>
</dbReference>
<proteinExistence type="predicted"/>
<dbReference type="STRING" id="1045774.SAMN05421872_113103"/>
<dbReference type="Gene3D" id="2.130.10.10">
    <property type="entry name" value="YVTN repeat-like/Quinoprotein amine dehydrogenase"/>
    <property type="match status" value="2"/>
</dbReference>
<reference evidence="3 4" key="1">
    <citation type="submission" date="2016-10" db="EMBL/GenBank/DDBJ databases">
        <authorList>
            <person name="de Groot N.N."/>
        </authorList>
    </citation>
    <scope>NUCLEOTIDE SEQUENCE [LARGE SCALE GENOMIC DNA]</scope>
    <source>
        <strain evidence="3 4">CGMCC 4.6858</strain>
    </source>
</reference>
<dbReference type="AlphaFoldDB" id="A0A1G6ZDI5"/>
<protein>
    <submittedName>
        <fullName evidence="3">Virginiamycin B lyase</fullName>
    </submittedName>
</protein>
<dbReference type="PANTHER" id="PTHR40274:SF3">
    <property type="entry name" value="VIRGINIAMYCIN B LYASE"/>
    <property type="match status" value="1"/>
</dbReference>
<dbReference type="OrthoDB" id="9812926at2"/>
<gene>
    <name evidence="3" type="ORF">SAMN05421872_113103</name>
</gene>
<dbReference type="InterPro" id="IPR051344">
    <property type="entry name" value="Vgb"/>
</dbReference>
<dbReference type="SUPFAM" id="SSF63829">
    <property type="entry name" value="Calcium-dependent phosphotriesterase"/>
    <property type="match status" value="2"/>
</dbReference>
<dbReference type="RefSeq" id="WP_090860310.1">
    <property type="nucleotide sequence ID" value="NZ_FMZM01000013.1"/>
</dbReference>
<evidence type="ECO:0000313" key="4">
    <source>
        <dbReference type="Proteomes" id="UP000199034"/>
    </source>
</evidence>
<evidence type="ECO:0000256" key="1">
    <source>
        <dbReference type="SAM" id="MobiDB-lite"/>
    </source>
</evidence>
<feature type="chain" id="PRO_5039010328" evidence="2">
    <location>
        <begin position="42"/>
        <end position="491"/>
    </location>
</feature>
<evidence type="ECO:0000313" key="3">
    <source>
        <dbReference type="EMBL" id="SDE00684.1"/>
    </source>
</evidence>
<sequence length="491" mass="53094">MDTRATSAYRRTRRAGRLLITGGVAAVLLAAQLAATPATSAAEEPEPDLPTLTWTTHPATPTLERTAAGVVRRFPVPTSTAGLGRIRTAPNGDMWFTMEDANKIGRITPAGRITEYTIEDRDDIGGGVPDLAVAADGTVWIIWDHGRRAFSFRPSTNQVTGNYSLGSYPYGKQVAIGPGQVPWITMSYDDDGLARIVNGQAVWLQNAPPCDGAIAYGRDGAMWCQADDTLIRSNANASAGTTYPLPDGLADPYSLAAGPNGSVWFARYDTATWFTSADEGDVGWIDHRSGATRIIDTGDKTAPKSLTYGPDRKMWFTSVGRDHAIGHVDARGRGALVKVGNYEPEYLTFSRAGDVWFTDEKSNSIVQIARRHLQRTNVDPGRGSVFKIAAPLGKVKASRKPIVARKGRVPVRVACPKGGRTCRGTALLQHPKRGKAWTKKVRYAVKPGKQKTVQLRLTKAGLKAVRGKPKKARVTLTAPGAKVSKQVRVRR</sequence>
<keyword evidence="2" id="KW-0732">Signal</keyword>
<organism evidence="3 4">
    <name type="scientific">Nocardioides lianchengensis</name>
    <dbReference type="NCBI Taxonomy" id="1045774"/>
    <lineage>
        <taxon>Bacteria</taxon>
        <taxon>Bacillati</taxon>
        <taxon>Actinomycetota</taxon>
        <taxon>Actinomycetes</taxon>
        <taxon>Propionibacteriales</taxon>
        <taxon>Nocardioidaceae</taxon>
        <taxon>Nocardioides</taxon>
    </lineage>
</organism>
<evidence type="ECO:0000256" key="2">
    <source>
        <dbReference type="SAM" id="SignalP"/>
    </source>
</evidence>
<feature type="region of interest" description="Disordered" evidence="1">
    <location>
        <begin position="38"/>
        <end position="57"/>
    </location>
</feature>